<dbReference type="GO" id="GO:0016787">
    <property type="term" value="F:hydrolase activity"/>
    <property type="evidence" value="ECO:0007669"/>
    <property type="project" value="UniProtKB-KW"/>
</dbReference>
<reference evidence="2" key="1">
    <citation type="submission" date="2020-02" db="EMBL/GenBank/DDBJ databases">
        <authorList>
            <person name="Meier V. D."/>
        </authorList>
    </citation>
    <scope>NUCLEOTIDE SEQUENCE</scope>
    <source>
        <strain evidence="2">AVDCRST_MAG09</strain>
    </source>
</reference>
<name>A0A6J4STF3_9SPHN</name>
<accession>A0A6J4STF3</accession>
<feature type="compositionally biased region" description="Basic residues" evidence="1">
    <location>
        <begin position="131"/>
        <end position="145"/>
    </location>
</feature>
<feature type="region of interest" description="Disordered" evidence="1">
    <location>
        <begin position="1"/>
        <end position="55"/>
    </location>
</feature>
<dbReference type="EMBL" id="CADCVZ010000022">
    <property type="protein sequence ID" value="CAA9504712.1"/>
    <property type="molecule type" value="Genomic_DNA"/>
</dbReference>
<evidence type="ECO:0000313" key="2">
    <source>
        <dbReference type="EMBL" id="CAA9504712.1"/>
    </source>
</evidence>
<evidence type="ECO:0000256" key="1">
    <source>
        <dbReference type="SAM" id="MobiDB-lite"/>
    </source>
</evidence>
<proteinExistence type="predicted"/>
<feature type="region of interest" description="Disordered" evidence="1">
    <location>
        <begin position="414"/>
        <end position="435"/>
    </location>
</feature>
<feature type="compositionally biased region" description="Basic residues" evidence="1">
    <location>
        <begin position="42"/>
        <end position="53"/>
    </location>
</feature>
<organism evidence="2">
    <name type="scientific">uncultured Sphingomonas sp</name>
    <dbReference type="NCBI Taxonomy" id="158754"/>
    <lineage>
        <taxon>Bacteria</taxon>
        <taxon>Pseudomonadati</taxon>
        <taxon>Pseudomonadota</taxon>
        <taxon>Alphaproteobacteria</taxon>
        <taxon>Sphingomonadales</taxon>
        <taxon>Sphingomonadaceae</taxon>
        <taxon>Sphingomonas</taxon>
        <taxon>environmental samples</taxon>
    </lineage>
</organism>
<dbReference type="AlphaFoldDB" id="A0A6J4STF3"/>
<gene>
    <name evidence="2" type="ORF">AVDCRST_MAG09-1305</name>
</gene>
<keyword evidence="2" id="KW-0378">Hydrolase</keyword>
<feature type="compositionally biased region" description="Basic and acidic residues" evidence="1">
    <location>
        <begin position="146"/>
        <end position="165"/>
    </location>
</feature>
<sequence length="435" mass="47138">GDRRTPEPSRSRRQRPECGQADGHSGARLEGNPAAHLEGSRQRQHRDRRRGRCLLRFPRAGAAAGRHRADLRPGRRAANGDAACLLPDGHAAHRRRPAHQPAADHRGPDFGGQEGAWSGDRPRDLPVGGAQRRRLRGHRAQHRLRGGGEARVHQDQPAGDRHDGRGGAAGDHGGWRHRHARLPPAPVSRPGADGSVLLAGADLSAAGQHCRWGRRYPVPLRSVAREGDLDLAHAGVADLCDRLDRPDTGLRLLRIELRQLRRHLRVVERDRRAADLALPVELRAAVRRGAQFGNRAPDGEGHHRSAERQAAGCARRLVGGPCGRRNYGSGRFQAAGRCTRPASITGSYFERRQRSPRRGSACGERGGGSRRGWPPVPHLTGDQQGRALGGYGQGRHDRLGAGDFGAWLLAASRQGRDGRGTAGRGSRLGAAQKEI</sequence>
<feature type="non-terminal residue" evidence="2">
    <location>
        <position position="435"/>
    </location>
</feature>
<protein>
    <submittedName>
        <fullName evidence="2">Ribonuclease BN</fullName>
        <ecNumber evidence="2">3.1.-.-</ecNumber>
    </submittedName>
</protein>
<feature type="non-terminal residue" evidence="2">
    <location>
        <position position="1"/>
    </location>
</feature>
<feature type="compositionally biased region" description="Basic and acidic residues" evidence="1">
    <location>
        <begin position="1"/>
        <end position="16"/>
    </location>
</feature>
<feature type="region of interest" description="Disordered" evidence="1">
    <location>
        <begin position="347"/>
        <end position="384"/>
    </location>
</feature>
<dbReference type="EC" id="3.1.-.-" evidence="2"/>
<feature type="region of interest" description="Disordered" evidence="1">
    <location>
        <begin position="92"/>
        <end position="192"/>
    </location>
</feature>